<dbReference type="GO" id="GO:0032196">
    <property type="term" value="P:transposition"/>
    <property type="evidence" value="ECO:0007669"/>
    <property type="project" value="TreeGrafter"/>
</dbReference>
<dbReference type="GO" id="GO:0004803">
    <property type="term" value="F:transposase activity"/>
    <property type="evidence" value="ECO:0007669"/>
    <property type="project" value="TreeGrafter"/>
</dbReference>
<dbReference type="NCBIfam" id="NF033563">
    <property type="entry name" value="transpos_IS30"/>
    <property type="match status" value="1"/>
</dbReference>
<dbReference type="InterPro" id="IPR053392">
    <property type="entry name" value="Transposase_IS30-like"/>
</dbReference>
<dbReference type="SUPFAM" id="SSF53098">
    <property type="entry name" value="Ribonuclease H-like"/>
    <property type="match status" value="1"/>
</dbReference>
<dbReference type="Proteomes" id="UP000190065">
    <property type="component" value="Unassembled WGS sequence"/>
</dbReference>
<dbReference type="AlphaFoldDB" id="A0A1T4S660"/>
<dbReference type="InterPro" id="IPR036397">
    <property type="entry name" value="RNaseH_sf"/>
</dbReference>
<sequence length="123" mass="13906">MLMEKLDSGKRPVPLAHAVVRLLKGSGLPVRTIITDNGTEFAAHEIIARELGITVYFAHPYCSWEKGAIENMNGLVRQYIPKRTDFRGISRGYARKIVEKLNNRPRKKNGFSKPADMINDKIV</sequence>
<dbReference type="GO" id="GO:0015074">
    <property type="term" value="P:DNA integration"/>
    <property type="evidence" value="ECO:0007669"/>
    <property type="project" value="InterPro"/>
</dbReference>
<dbReference type="InterPro" id="IPR051917">
    <property type="entry name" value="Transposase-Integrase"/>
</dbReference>
<feature type="domain" description="Integrase catalytic" evidence="1">
    <location>
        <begin position="1"/>
        <end position="122"/>
    </location>
</feature>
<organism evidence="2 3">
    <name type="scientific">Segatella oulorum</name>
    <dbReference type="NCBI Taxonomy" id="28136"/>
    <lineage>
        <taxon>Bacteria</taxon>
        <taxon>Pseudomonadati</taxon>
        <taxon>Bacteroidota</taxon>
        <taxon>Bacteroidia</taxon>
        <taxon>Bacteroidales</taxon>
        <taxon>Prevotellaceae</taxon>
        <taxon>Segatella</taxon>
    </lineage>
</organism>
<dbReference type="Gene3D" id="3.30.420.10">
    <property type="entry name" value="Ribonuclease H-like superfamily/Ribonuclease H"/>
    <property type="match status" value="1"/>
</dbReference>
<dbReference type="GO" id="GO:0003676">
    <property type="term" value="F:nucleic acid binding"/>
    <property type="evidence" value="ECO:0007669"/>
    <property type="project" value="InterPro"/>
</dbReference>
<dbReference type="GO" id="GO:0005829">
    <property type="term" value="C:cytosol"/>
    <property type="evidence" value="ECO:0007669"/>
    <property type="project" value="TreeGrafter"/>
</dbReference>
<protein>
    <submittedName>
        <fullName evidence="2">Integrase core domain-containing protein</fullName>
    </submittedName>
</protein>
<reference evidence="2 3" key="1">
    <citation type="submission" date="2017-02" db="EMBL/GenBank/DDBJ databases">
        <authorList>
            <person name="Peterson S.W."/>
        </authorList>
    </citation>
    <scope>NUCLEOTIDE SEQUENCE [LARGE SCALE GENOMIC DNA]</scope>
    <source>
        <strain evidence="2 3">ATCC 43324</strain>
    </source>
</reference>
<dbReference type="PANTHER" id="PTHR10948:SF23">
    <property type="entry name" value="TRANSPOSASE INSI FOR INSERTION SEQUENCE ELEMENT IS30A-RELATED"/>
    <property type="match status" value="1"/>
</dbReference>
<dbReference type="PANTHER" id="PTHR10948">
    <property type="entry name" value="TRANSPOSASE"/>
    <property type="match status" value="1"/>
</dbReference>
<dbReference type="PROSITE" id="PS50994">
    <property type="entry name" value="INTEGRASE"/>
    <property type="match status" value="1"/>
</dbReference>
<evidence type="ECO:0000313" key="3">
    <source>
        <dbReference type="Proteomes" id="UP000190065"/>
    </source>
</evidence>
<evidence type="ECO:0000259" key="1">
    <source>
        <dbReference type="PROSITE" id="PS50994"/>
    </source>
</evidence>
<gene>
    <name evidence="2" type="ORF">SAMN02745202_02574</name>
</gene>
<accession>A0A1T4S660</accession>
<name>A0A1T4S660_9BACT</name>
<dbReference type="EMBL" id="FUXK01000057">
    <property type="protein sequence ID" value="SKA23652.1"/>
    <property type="molecule type" value="Genomic_DNA"/>
</dbReference>
<evidence type="ECO:0000313" key="2">
    <source>
        <dbReference type="EMBL" id="SKA23652.1"/>
    </source>
</evidence>
<proteinExistence type="predicted"/>
<dbReference type="InterPro" id="IPR001584">
    <property type="entry name" value="Integrase_cat-core"/>
</dbReference>
<dbReference type="InterPro" id="IPR012337">
    <property type="entry name" value="RNaseH-like_sf"/>
</dbReference>